<evidence type="ECO:0000256" key="1">
    <source>
        <dbReference type="HAMAP-Rule" id="MF_01270"/>
    </source>
</evidence>
<dbReference type="UniPathway" id="UPA00343"/>
<comment type="caution">
    <text evidence="2">The sequence shown here is derived from an EMBL/GenBank/DDBJ whole genome shotgun (WGS) entry which is preliminary data.</text>
</comment>
<accession>A0A316FAQ1</accession>
<dbReference type="PANTHER" id="PTHR30605">
    <property type="entry name" value="ANHYDRO-N-ACETYLMURAMIC ACID KINASE"/>
    <property type="match status" value="1"/>
</dbReference>
<comment type="function">
    <text evidence="1">Catalyzes the specific phosphorylation of 1,6-anhydro-N-acetylmuramic acid (anhMurNAc) with the simultaneous cleavage of the 1,6-anhydro ring, generating MurNAc-6-P. Is required for the utilization of anhMurNAc either imported from the medium or derived from its own cell wall murein, and thus plays a role in cell wall recycling.</text>
</comment>
<evidence type="ECO:0000313" key="2">
    <source>
        <dbReference type="EMBL" id="PWK45402.1"/>
    </source>
</evidence>
<dbReference type="GO" id="GO:0005524">
    <property type="term" value="F:ATP binding"/>
    <property type="evidence" value="ECO:0007669"/>
    <property type="project" value="UniProtKB-UniRule"/>
</dbReference>
<keyword evidence="1" id="KW-0119">Carbohydrate metabolism</keyword>
<dbReference type="EC" id="2.7.1.170" evidence="1"/>
<sequence>MSEYYLGLISGTSADGIDAILVELAEHSVVTLAAETFAYPDDVRQEILSISQPAADHGEQRIDRLGHLDHQVGSLFADAAKTLCAKANVDISKVSAIGSHGQTVRHRPQGSHHFTLQIGDANVIAFETGVTTVSDFRRMDIAAGGQGAPLVPLFHQWLLGESDKNRAILNLGGIANLSWLPKHKGQVIGFDTGPANALCDYWIQQQLAKNYDKQGEWAKSGTVSEELLKHMMADPYFLMSAPKSTGREYFDAKWLEQKLKGADPIAAEDTQATLVELTARTVTDHIQRLPAQCDELLVCGGGYHNDFLMARIAQHLPNQTKIQPLNALGVDSDFIEAATFAWLAKQRCERQPQNYTSITGASRPVIMGALYQA</sequence>
<dbReference type="EMBL" id="QGGU01000014">
    <property type="protein sequence ID" value="PWK45402.1"/>
    <property type="molecule type" value="Genomic_DNA"/>
</dbReference>
<protein>
    <recommendedName>
        <fullName evidence="1">Anhydro-N-acetylmuramic acid kinase</fullName>
        <ecNumber evidence="1">2.7.1.170</ecNumber>
    </recommendedName>
    <alternativeName>
        <fullName evidence="1">AnhMurNAc kinase</fullName>
    </alternativeName>
</protein>
<dbReference type="HAMAP" id="MF_01270">
    <property type="entry name" value="AnhMurNAc_kinase"/>
    <property type="match status" value="1"/>
</dbReference>
<dbReference type="Proteomes" id="UP000245790">
    <property type="component" value="Unassembled WGS sequence"/>
</dbReference>
<dbReference type="GO" id="GO:0006040">
    <property type="term" value="P:amino sugar metabolic process"/>
    <property type="evidence" value="ECO:0007669"/>
    <property type="project" value="InterPro"/>
</dbReference>
<dbReference type="GO" id="GO:0097175">
    <property type="term" value="P:1,6-anhydro-N-acetyl-beta-muramic acid catabolic process"/>
    <property type="evidence" value="ECO:0007669"/>
    <property type="project" value="UniProtKB-UniRule"/>
</dbReference>
<feature type="binding site" evidence="1">
    <location>
        <begin position="11"/>
        <end position="18"/>
    </location>
    <ligand>
        <name>ATP</name>
        <dbReference type="ChEBI" id="CHEBI:30616"/>
    </ligand>
</feature>
<dbReference type="GO" id="GO:0009254">
    <property type="term" value="P:peptidoglycan turnover"/>
    <property type="evidence" value="ECO:0007669"/>
    <property type="project" value="UniProtKB-UniRule"/>
</dbReference>
<dbReference type="Pfam" id="PF03702">
    <property type="entry name" value="AnmK"/>
    <property type="match status" value="1"/>
</dbReference>
<comment type="similarity">
    <text evidence="1">Belongs to the anhydro-N-acetylmuramic acid kinase family.</text>
</comment>
<keyword evidence="1" id="KW-0067">ATP-binding</keyword>
<organism evidence="2 3">
    <name type="scientific">Pleionea mediterranea</name>
    <dbReference type="NCBI Taxonomy" id="523701"/>
    <lineage>
        <taxon>Bacteria</taxon>
        <taxon>Pseudomonadati</taxon>
        <taxon>Pseudomonadota</taxon>
        <taxon>Gammaproteobacteria</taxon>
        <taxon>Oceanospirillales</taxon>
        <taxon>Pleioneaceae</taxon>
        <taxon>Pleionea</taxon>
    </lineage>
</organism>
<dbReference type="InterPro" id="IPR043129">
    <property type="entry name" value="ATPase_NBD"/>
</dbReference>
<evidence type="ECO:0000313" key="3">
    <source>
        <dbReference type="Proteomes" id="UP000245790"/>
    </source>
</evidence>
<dbReference type="UniPathway" id="UPA00544"/>
<dbReference type="AlphaFoldDB" id="A0A316FAQ1"/>
<keyword evidence="1" id="KW-0547">Nucleotide-binding</keyword>
<dbReference type="GO" id="GO:0016301">
    <property type="term" value="F:kinase activity"/>
    <property type="evidence" value="ECO:0007669"/>
    <property type="project" value="UniProtKB-KW"/>
</dbReference>
<dbReference type="NCBIfam" id="NF007148">
    <property type="entry name" value="PRK09585.3-2"/>
    <property type="match status" value="1"/>
</dbReference>
<dbReference type="OrthoDB" id="9763949at2"/>
<gene>
    <name evidence="1" type="primary">anmK</name>
    <name evidence="2" type="ORF">C8D97_11475</name>
</gene>
<comment type="catalytic activity">
    <reaction evidence="1">
        <text>1,6-anhydro-N-acetyl-beta-muramate + ATP + H2O = N-acetyl-D-muramate 6-phosphate + ADP + H(+)</text>
        <dbReference type="Rhea" id="RHEA:24952"/>
        <dbReference type="ChEBI" id="CHEBI:15377"/>
        <dbReference type="ChEBI" id="CHEBI:15378"/>
        <dbReference type="ChEBI" id="CHEBI:30616"/>
        <dbReference type="ChEBI" id="CHEBI:58690"/>
        <dbReference type="ChEBI" id="CHEBI:58722"/>
        <dbReference type="ChEBI" id="CHEBI:456216"/>
        <dbReference type="EC" id="2.7.1.170"/>
    </reaction>
</comment>
<comment type="pathway">
    <text evidence="1">Cell wall biogenesis; peptidoglycan recycling.</text>
</comment>
<dbReference type="Gene3D" id="3.30.420.40">
    <property type="match status" value="2"/>
</dbReference>
<dbReference type="SUPFAM" id="SSF53067">
    <property type="entry name" value="Actin-like ATPase domain"/>
    <property type="match status" value="1"/>
</dbReference>
<dbReference type="CDD" id="cd24050">
    <property type="entry name" value="ASKHA_NBD_ANMK"/>
    <property type="match status" value="1"/>
</dbReference>
<reference evidence="2 3" key="1">
    <citation type="submission" date="2018-05" db="EMBL/GenBank/DDBJ databases">
        <title>Genomic Encyclopedia of Type Strains, Phase IV (KMG-IV): sequencing the most valuable type-strain genomes for metagenomic binning, comparative biology and taxonomic classification.</title>
        <authorList>
            <person name="Goeker M."/>
        </authorList>
    </citation>
    <scope>NUCLEOTIDE SEQUENCE [LARGE SCALE GENOMIC DNA]</scope>
    <source>
        <strain evidence="2 3">DSM 25350</strain>
    </source>
</reference>
<dbReference type="GO" id="GO:0016773">
    <property type="term" value="F:phosphotransferase activity, alcohol group as acceptor"/>
    <property type="evidence" value="ECO:0007669"/>
    <property type="project" value="UniProtKB-UniRule"/>
</dbReference>
<dbReference type="NCBIfam" id="NF007139">
    <property type="entry name" value="PRK09585.1-3"/>
    <property type="match status" value="1"/>
</dbReference>
<keyword evidence="1 2" id="KW-0418">Kinase</keyword>
<dbReference type="RefSeq" id="WP_109764944.1">
    <property type="nucleotide sequence ID" value="NZ_QGGU01000014.1"/>
</dbReference>
<name>A0A316FAQ1_9GAMM</name>
<dbReference type="PANTHER" id="PTHR30605:SF0">
    <property type="entry name" value="ANHYDRO-N-ACETYLMURAMIC ACID KINASE"/>
    <property type="match status" value="1"/>
</dbReference>
<comment type="pathway">
    <text evidence="1">Amino-sugar metabolism; 1,6-anhydro-N-acetylmuramate degradation.</text>
</comment>
<proteinExistence type="inferred from homology"/>
<keyword evidence="3" id="KW-1185">Reference proteome</keyword>
<keyword evidence="1" id="KW-0808">Transferase</keyword>
<dbReference type="InterPro" id="IPR005338">
    <property type="entry name" value="Anhydro_N_Ac-Mur_kinase"/>
</dbReference>